<evidence type="ECO:0000313" key="5">
    <source>
        <dbReference type="Proteomes" id="UP001168540"/>
    </source>
</evidence>
<feature type="domain" description="Response regulatory" evidence="2">
    <location>
        <begin position="12"/>
        <end position="134"/>
    </location>
</feature>
<dbReference type="GO" id="GO:0071111">
    <property type="term" value="F:cyclic-guanylate-specific phosphodiesterase activity"/>
    <property type="evidence" value="ECO:0007669"/>
    <property type="project" value="UniProtKB-EC"/>
</dbReference>
<dbReference type="PANTHER" id="PTHR33121">
    <property type="entry name" value="CYCLIC DI-GMP PHOSPHODIESTERASE PDEF"/>
    <property type="match status" value="1"/>
</dbReference>
<comment type="caution">
    <text evidence="4">The sequence shown here is derived from an EMBL/GenBank/DDBJ whole genome shotgun (WGS) entry which is preliminary data.</text>
</comment>
<dbReference type="InterPro" id="IPR035919">
    <property type="entry name" value="EAL_sf"/>
</dbReference>
<dbReference type="Pfam" id="PF00072">
    <property type="entry name" value="Response_reg"/>
    <property type="match status" value="1"/>
</dbReference>
<dbReference type="EMBL" id="JAUEDK010000049">
    <property type="protein sequence ID" value="MDN0076998.1"/>
    <property type="molecule type" value="Genomic_DNA"/>
</dbReference>
<dbReference type="CDD" id="cd01948">
    <property type="entry name" value="EAL"/>
    <property type="match status" value="1"/>
</dbReference>
<protein>
    <submittedName>
        <fullName evidence="4">EAL domain-containing response regulator</fullName>
        <ecNumber evidence="4">3.1.4.52</ecNumber>
    </submittedName>
</protein>
<sequence>MATDSSSIVVETALIVDDSRVQRQHAADLLRQLGVVVIHEAGDGIQALELLEGLASLPHLILVDLDMPRMDGVEFIQQLARRGVSAALIVLSGRDSPLISAVESMAHVLGMPVLAAWQKPLGKNQLVDVLRHRSGGPLLSQAAPGGRKGAVVVTSEELASAIAARQLIPYYQPKVDLNTGLVKGVEVLARWLHPEKGVIPPSQFIPLAESEGLIHGLTVEVADQAFAQVARWRQHGLSLSVAVNLSPLLLDSPDFVVEAAELLCRYRIPAEQVVWEITESSLAADLGTALGNLARLRLKGCGLSIDDYGTGFSSMQQLSRVPFTELKIDHSFVRGAHRREHLRVILQSALDMASKMRLVTVAEGIETAEDWTLLQGLGCVLGQGYFIARPMPGGVLPAWLKEEGARLYKHVQAVVPPSKEAHSILPD</sequence>
<feature type="domain" description="EAL" evidence="3">
    <location>
        <begin position="151"/>
        <end position="404"/>
    </location>
</feature>
<accession>A0ABT7XT72</accession>
<gene>
    <name evidence="4" type="ORF">QU481_19320</name>
</gene>
<dbReference type="Proteomes" id="UP001168540">
    <property type="component" value="Unassembled WGS sequence"/>
</dbReference>
<dbReference type="PANTHER" id="PTHR33121:SF79">
    <property type="entry name" value="CYCLIC DI-GMP PHOSPHODIESTERASE PDED-RELATED"/>
    <property type="match status" value="1"/>
</dbReference>
<evidence type="ECO:0000259" key="2">
    <source>
        <dbReference type="PROSITE" id="PS50110"/>
    </source>
</evidence>
<dbReference type="EC" id="3.1.4.52" evidence="4"/>
<dbReference type="Gene3D" id="3.20.20.450">
    <property type="entry name" value="EAL domain"/>
    <property type="match status" value="1"/>
</dbReference>
<evidence type="ECO:0000259" key="3">
    <source>
        <dbReference type="PROSITE" id="PS50883"/>
    </source>
</evidence>
<reference evidence="4" key="1">
    <citation type="submission" date="2023-06" db="EMBL/GenBank/DDBJ databases">
        <authorList>
            <person name="Zhang S."/>
        </authorList>
    </citation>
    <scope>NUCLEOTIDE SEQUENCE</scope>
    <source>
        <strain evidence="4">SG2303</strain>
    </source>
</reference>
<dbReference type="Pfam" id="PF00563">
    <property type="entry name" value="EAL"/>
    <property type="match status" value="1"/>
</dbReference>
<organism evidence="4 5">
    <name type="scientific">Crenobacter oryzisoli</name>
    <dbReference type="NCBI Taxonomy" id="3056844"/>
    <lineage>
        <taxon>Bacteria</taxon>
        <taxon>Pseudomonadati</taxon>
        <taxon>Pseudomonadota</taxon>
        <taxon>Betaproteobacteria</taxon>
        <taxon>Neisseriales</taxon>
        <taxon>Neisseriaceae</taxon>
        <taxon>Crenobacter</taxon>
    </lineage>
</organism>
<dbReference type="InterPro" id="IPR011006">
    <property type="entry name" value="CheY-like_superfamily"/>
</dbReference>
<dbReference type="InterPro" id="IPR050706">
    <property type="entry name" value="Cyclic-di-GMP_PDE-like"/>
</dbReference>
<dbReference type="InterPro" id="IPR001633">
    <property type="entry name" value="EAL_dom"/>
</dbReference>
<dbReference type="SUPFAM" id="SSF141868">
    <property type="entry name" value="EAL domain-like"/>
    <property type="match status" value="1"/>
</dbReference>
<proteinExistence type="predicted"/>
<name>A0ABT7XT72_9NEIS</name>
<dbReference type="SUPFAM" id="SSF52172">
    <property type="entry name" value="CheY-like"/>
    <property type="match status" value="1"/>
</dbReference>
<feature type="modified residue" description="4-aspartylphosphate" evidence="1">
    <location>
        <position position="64"/>
    </location>
</feature>
<dbReference type="InterPro" id="IPR001789">
    <property type="entry name" value="Sig_transdc_resp-reg_receiver"/>
</dbReference>
<evidence type="ECO:0000256" key="1">
    <source>
        <dbReference type="PROSITE-ProRule" id="PRU00169"/>
    </source>
</evidence>
<dbReference type="SMART" id="SM00448">
    <property type="entry name" value="REC"/>
    <property type="match status" value="1"/>
</dbReference>
<dbReference type="Gene3D" id="3.40.50.2300">
    <property type="match status" value="1"/>
</dbReference>
<dbReference type="SMART" id="SM00052">
    <property type="entry name" value="EAL"/>
    <property type="match status" value="1"/>
</dbReference>
<dbReference type="PROSITE" id="PS50883">
    <property type="entry name" value="EAL"/>
    <property type="match status" value="1"/>
</dbReference>
<keyword evidence="4" id="KW-0378">Hydrolase</keyword>
<dbReference type="RefSeq" id="WP_289831627.1">
    <property type="nucleotide sequence ID" value="NZ_JAUEDK010000049.1"/>
</dbReference>
<dbReference type="PROSITE" id="PS50110">
    <property type="entry name" value="RESPONSE_REGULATORY"/>
    <property type="match status" value="1"/>
</dbReference>
<keyword evidence="1" id="KW-0597">Phosphoprotein</keyword>
<keyword evidence="5" id="KW-1185">Reference proteome</keyword>
<evidence type="ECO:0000313" key="4">
    <source>
        <dbReference type="EMBL" id="MDN0076998.1"/>
    </source>
</evidence>